<name>R4G149_9BACL</name>
<feature type="region of interest" description="Disordered" evidence="1">
    <location>
        <begin position="23"/>
        <end position="46"/>
    </location>
</feature>
<evidence type="ECO:0008006" key="4">
    <source>
        <dbReference type="Google" id="ProtNLM"/>
    </source>
</evidence>
<evidence type="ECO:0000256" key="1">
    <source>
        <dbReference type="SAM" id="MobiDB-lite"/>
    </source>
</evidence>
<dbReference type="Proteomes" id="UP000013057">
    <property type="component" value="Unassembled WGS sequence"/>
</dbReference>
<proteinExistence type="predicted"/>
<evidence type="ECO:0000313" key="3">
    <source>
        <dbReference type="Proteomes" id="UP000013057"/>
    </source>
</evidence>
<dbReference type="AlphaFoldDB" id="R4G149"/>
<dbReference type="InterPro" id="IPR025435">
    <property type="entry name" value="YfhD-like"/>
</dbReference>
<dbReference type="Pfam" id="PF14151">
    <property type="entry name" value="YfhD"/>
    <property type="match status" value="1"/>
</dbReference>
<gene>
    <name evidence="2" type="ORF">KN10_2014</name>
</gene>
<accession>R4G149</accession>
<dbReference type="EMBL" id="BARH01000015">
    <property type="protein sequence ID" value="GAC91578.1"/>
    <property type="molecule type" value="Genomic_DNA"/>
</dbReference>
<reference evidence="3" key="1">
    <citation type="journal article" date="2013" name="Genome">
        <title>Draft Genome Sequence of a Thermophilic Member of the Bacillaceae, Anoxybacillus flavithermus Strain Kn10, Isolated from the Kan-nawa Hot Spring in Japan.</title>
        <authorList>
            <person name="Matsutani M."/>
            <person name="Shirakihara Y."/>
            <person name="Imada K."/>
            <person name="Yakushi T."/>
            <person name="Matsushita K."/>
        </authorList>
    </citation>
    <scope>NUCLEOTIDE SEQUENCE [LARGE SCALE GENOMIC DNA]</scope>
    <source>
        <strain evidence="3">NBRC 109594</strain>
    </source>
</reference>
<evidence type="ECO:0000313" key="2">
    <source>
        <dbReference type="EMBL" id="GAC91578.1"/>
    </source>
</evidence>
<organism evidence="2 3">
    <name type="scientific">Anoxybacillus flavithermus NBRC 109594</name>
    <dbReference type="NCBI Taxonomy" id="1315967"/>
    <lineage>
        <taxon>Bacteria</taxon>
        <taxon>Bacillati</taxon>
        <taxon>Bacillota</taxon>
        <taxon>Bacilli</taxon>
        <taxon>Bacillales</taxon>
        <taxon>Anoxybacillaceae</taxon>
        <taxon>Anoxybacillus</taxon>
    </lineage>
</organism>
<sequence>MPQVPKTMKSDGYDVEFSAEFADHEDLEAQARAEAAGIRQSKRRKS</sequence>
<comment type="caution">
    <text evidence="2">The sequence shown here is derived from an EMBL/GenBank/DDBJ whole genome shotgun (WGS) entry which is preliminary data.</text>
</comment>
<protein>
    <recommendedName>
        <fullName evidence="4">YfhD family protein</fullName>
    </recommendedName>
</protein>